<evidence type="ECO:0000313" key="3">
    <source>
        <dbReference type="Proteomes" id="UP000501690"/>
    </source>
</evidence>
<proteinExistence type="predicted"/>
<dbReference type="EMBL" id="CP039354">
    <property type="protein sequence ID" value="QCE11627.1"/>
    <property type="molecule type" value="Genomic_DNA"/>
</dbReference>
<feature type="region of interest" description="Disordered" evidence="1">
    <location>
        <begin position="1"/>
        <end position="25"/>
    </location>
</feature>
<sequence length="75" mass="8762">MHIHPSWTSYKHQKCNTEPRAGKNRFRIQNPSFPYLERASERLVLSNSEHRSSGSSLVSWNLVEQKGNEVNKRKP</sequence>
<organism evidence="2 3">
    <name type="scientific">Vigna unguiculata</name>
    <name type="common">Cowpea</name>
    <dbReference type="NCBI Taxonomy" id="3917"/>
    <lineage>
        <taxon>Eukaryota</taxon>
        <taxon>Viridiplantae</taxon>
        <taxon>Streptophyta</taxon>
        <taxon>Embryophyta</taxon>
        <taxon>Tracheophyta</taxon>
        <taxon>Spermatophyta</taxon>
        <taxon>Magnoliopsida</taxon>
        <taxon>eudicotyledons</taxon>
        <taxon>Gunneridae</taxon>
        <taxon>Pentapetalae</taxon>
        <taxon>rosids</taxon>
        <taxon>fabids</taxon>
        <taxon>Fabales</taxon>
        <taxon>Fabaceae</taxon>
        <taxon>Papilionoideae</taxon>
        <taxon>50 kb inversion clade</taxon>
        <taxon>NPAAA clade</taxon>
        <taxon>indigoferoid/millettioid clade</taxon>
        <taxon>Phaseoleae</taxon>
        <taxon>Vigna</taxon>
    </lineage>
</organism>
<keyword evidence="3" id="KW-1185">Reference proteome</keyword>
<dbReference type="Proteomes" id="UP000501690">
    <property type="component" value="Linkage Group LG10"/>
</dbReference>
<protein>
    <submittedName>
        <fullName evidence="2">Uncharacterized protein</fullName>
    </submittedName>
</protein>
<reference evidence="2 3" key="1">
    <citation type="submission" date="2019-04" db="EMBL/GenBank/DDBJ databases">
        <title>An improved genome assembly and genetic linkage map for asparagus bean, Vigna unguiculata ssp. sesquipedialis.</title>
        <authorList>
            <person name="Xia Q."/>
            <person name="Zhang R."/>
            <person name="Dong Y."/>
        </authorList>
    </citation>
    <scope>NUCLEOTIDE SEQUENCE [LARGE SCALE GENOMIC DNA]</scope>
    <source>
        <tissue evidence="2">Leaf</tissue>
    </source>
</reference>
<gene>
    <name evidence="2" type="ORF">DEO72_LG10g2862</name>
</gene>
<dbReference type="AlphaFoldDB" id="A0A4D6NI58"/>
<evidence type="ECO:0000256" key="1">
    <source>
        <dbReference type="SAM" id="MobiDB-lite"/>
    </source>
</evidence>
<accession>A0A4D6NI58</accession>
<name>A0A4D6NI58_VIGUN</name>
<feature type="compositionally biased region" description="Polar residues" evidence="1">
    <location>
        <begin position="1"/>
        <end position="10"/>
    </location>
</feature>
<evidence type="ECO:0000313" key="2">
    <source>
        <dbReference type="EMBL" id="QCE11627.1"/>
    </source>
</evidence>